<evidence type="ECO:0000256" key="1">
    <source>
        <dbReference type="SAM" id="MobiDB-lite"/>
    </source>
</evidence>
<feature type="region of interest" description="Disordered" evidence="1">
    <location>
        <begin position="22"/>
        <end position="75"/>
    </location>
</feature>
<feature type="compositionally biased region" description="Acidic residues" evidence="1">
    <location>
        <begin position="66"/>
        <end position="75"/>
    </location>
</feature>
<evidence type="ECO:0000313" key="2">
    <source>
        <dbReference type="EMBL" id="KAJ8964620.1"/>
    </source>
</evidence>
<accession>A0ABQ9ITN7</accession>
<reference evidence="2" key="1">
    <citation type="journal article" date="2023" name="Insect Mol. Biol.">
        <title>Genome sequencing provides insights into the evolution of gene families encoding plant cell wall-degrading enzymes in longhorned beetles.</title>
        <authorList>
            <person name="Shin N.R."/>
            <person name="Okamura Y."/>
            <person name="Kirsch R."/>
            <person name="Pauchet Y."/>
        </authorList>
    </citation>
    <scope>NUCLEOTIDE SEQUENCE</scope>
    <source>
        <strain evidence="2">MMC_N1</strain>
    </source>
</reference>
<keyword evidence="3" id="KW-1185">Reference proteome</keyword>
<name>A0ABQ9ITN7_9CUCU</name>
<protein>
    <submittedName>
        <fullName evidence="2">Uncharacterized protein</fullName>
    </submittedName>
</protein>
<feature type="compositionally biased region" description="Basic and acidic residues" evidence="1">
    <location>
        <begin position="37"/>
        <end position="50"/>
    </location>
</feature>
<evidence type="ECO:0000313" key="3">
    <source>
        <dbReference type="Proteomes" id="UP001162164"/>
    </source>
</evidence>
<gene>
    <name evidence="2" type="ORF">NQ317_003847</name>
</gene>
<dbReference type="EMBL" id="JAPWTJ010002759">
    <property type="protein sequence ID" value="KAJ8964620.1"/>
    <property type="molecule type" value="Genomic_DNA"/>
</dbReference>
<organism evidence="2 3">
    <name type="scientific">Molorchus minor</name>
    <dbReference type="NCBI Taxonomy" id="1323400"/>
    <lineage>
        <taxon>Eukaryota</taxon>
        <taxon>Metazoa</taxon>
        <taxon>Ecdysozoa</taxon>
        <taxon>Arthropoda</taxon>
        <taxon>Hexapoda</taxon>
        <taxon>Insecta</taxon>
        <taxon>Pterygota</taxon>
        <taxon>Neoptera</taxon>
        <taxon>Endopterygota</taxon>
        <taxon>Coleoptera</taxon>
        <taxon>Polyphaga</taxon>
        <taxon>Cucujiformia</taxon>
        <taxon>Chrysomeloidea</taxon>
        <taxon>Cerambycidae</taxon>
        <taxon>Lamiinae</taxon>
        <taxon>Monochamini</taxon>
        <taxon>Molorchus</taxon>
    </lineage>
</organism>
<dbReference type="Proteomes" id="UP001162164">
    <property type="component" value="Unassembled WGS sequence"/>
</dbReference>
<comment type="caution">
    <text evidence="2">The sequence shown here is derived from an EMBL/GenBank/DDBJ whole genome shotgun (WGS) entry which is preliminary data.</text>
</comment>
<proteinExistence type="predicted"/>
<sequence length="75" mass="8307">MRVAYLEVQDTKEDLVAFLIRKGKKGTEENNNIVADEGNKGNSHEDKTRSNDNNIAENYDAASEFSSEEEGQGGK</sequence>